<dbReference type="EMBL" id="CP000272">
    <property type="protein sequence ID" value="ABE36034.1"/>
    <property type="molecule type" value="Genomic_DNA"/>
</dbReference>
<protein>
    <submittedName>
        <fullName evidence="4">Acyl-CoA dehydrogenase</fullName>
    </submittedName>
</protein>
<dbReference type="InterPro" id="IPR013107">
    <property type="entry name" value="Acyl-CoA_DH_C"/>
</dbReference>
<dbReference type="GO" id="GO:0003995">
    <property type="term" value="F:acyl-CoA dehydrogenase activity"/>
    <property type="evidence" value="ECO:0007669"/>
    <property type="project" value="TreeGrafter"/>
</dbReference>
<dbReference type="SUPFAM" id="SSF56645">
    <property type="entry name" value="Acyl-CoA dehydrogenase NM domain-like"/>
    <property type="match status" value="1"/>
</dbReference>
<evidence type="ECO:0000256" key="2">
    <source>
        <dbReference type="SAM" id="MobiDB-lite"/>
    </source>
</evidence>
<dbReference type="SUPFAM" id="SSF47203">
    <property type="entry name" value="Acyl-CoA dehydrogenase C-terminal domain-like"/>
    <property type="match status" value="1"/>
</dbReference>
<reference evidence="4 5" key="1">
    <citation type="journal article" date="2006" name="Proc. Natl. Acad. Sci. U.S.A.">
        <title>Burkholderia xenovorans LB400 harbors a multi-replicon, 9.73-Mbp genome shaped for versatility.</title>
        <authorList>
            <person name="Chain P.S."/>
            <person name="Denef V.J."/>
            <person name="Konstantinidis K.T."/>
            <person name="Vergez L.M."/>
            <person name="Agullo L."/>
            <person name="Reyes V.L."/>
            <person name="Hauser L."/>
            <person name="Cordova M."/>
            <person name="Gomez L."/>
            <person name="Gonzalez M."/>
            <person name="Land M."/>
            <person name="Lao V."/>
            <person name="Larimer F."/>
            <person name="LiPuma J.J."/>
            <person name="Mahenthiralingam E."/>
            <person name="Malfatti S.A."/>
            <person name="Marx C.J."/>
            <person name="Parnell J.J."/>
            <person name="Ramette A."/>
            <person name="Richardson P."/>
            <person name="Seeger M."/>
            <person name="Smith D."/>
            <person name="Spilker T."/>
            <person name="Sul W.J."/>
            <person name="Tsoi T.V."/>
            <person name="Ulrich L.E."/>
            <person name="Zhulin I.B."/>
            <person name="Tiedje J.M."/>
        </authorList>
    </citation>
    <scope>NUCLEOTIDE SEQUENCE [LARGE SCALE GENOMIC DNA]</scope>
    <source>
        <strain evidence="4 5">LB400</strain>
    </source>
</reference>
<dbReference type="OrthoDB" id="2986495at2"/>
<dbReference type="GO" id="GO:0050660">
    <property type="term" value="F:flavin adenine dinucleotide binding"/>
    <property type="evidence" value="ECO:0007669"/>
    <property type="project" value="InterPro"/>
</dbReference>
<dbReference type="InterPro" id="IPR046373">
    <property type="entry name" value="Acyl-CoA_Oxase/DH_mid-dom_sf"/>
</dbReference>
<name>Q13IQ5_PARXL</name>
<accession>Q13IQ5</accession>
<dbReference type="Proteomes" id="UP000001817">
    <property type="component" value="Chromosome 3"/>
</dbReference>
<dbReference type="InterPro" id="IPR037069">
    <property type="entry name" value="AcylCoA_DH/ox_N_sf"/>
</dbReference>
<dbReference type="PANTHER" id="PTHR43884:SF25">
    <property type="entry name" value="ACYL-COA DEHYDROGENASE YDBM-RELATED"/>
    <property type="match status" value="1"/>
</dbReference>
<dbReference type="InterPro" id="IPR036250">
    <property type="entry name" value="AcylCo_DH-like_C"/>
</dbReference>
<dbReference type="Gene3D" id="1.10.540.10">
    <property type="entry name" value="Acyl-CoA dehydrogenase/oxidase, N-terminal domain"/>
    <property type="match status" value="1"/>
</dbReference>
<dbReference type="RefSeq" id="WP_011493294.1">
    <property type="nucleotide sequence ID" value="NC_007953.1"/>
</dbReference>
<dbReference type="InterPro" id="IPR009100">
    <property type="entry name" value="AcylCoA_DH/oxidase_NM_dom_sf"/>
</dbReference>
<evidence type="ECO:0000313" key="4">
    <source>
        <dbReference type="EMBL" id="ABE36034.1"/>
    </source>
</evidence>
<dbReference type="KEGG" id="bxe:Bxe_C0109"/>
<dbReference type="PANTHER" id="PTHR43884">
    <property type="entry name" value="ACYL-COA DEHYDROGENASE"/>
    <property type="match status" value="1"/>
</dbReference>
<evidence type="ECO:0000313" key="5">
    <source>
        <dbReference type="Proteomes" id="UP000001817"/>
    </source>
</evidence>
<dbReference type="Pfam" id="PF08028">
    <property type="entry name" value="Acyl-CoA_dh_2"/>
    <property type="match status" value="1"/>
</dbReference>
<dbReference type="Gene3D" id="1.20.140.10">
    <property type="entry name" value="Butyryl-CoA Dehydrogenase, subunit A, domain 3"/>
    <property type="match status" value="1"/>
</dbReference>
<dbReference type="AlphaFoldDB" id="Q13IQ5"/>
<organism evidence="4 5">
    <name type="scientific">Paraburkholderia xenovorans (strain LB400)</name>
    <dbReference type="NCBI Taxonomy" id="266265"/>
    <lineage>
        <taxon>Bacteria</taxon>
        <taxon>Pseudomonadati</taxon>
        <taxon>Pseudomonadota</taxon>
        <taxon>Betaproteobacteria</taxon>
        <taxon>Burkholderiales</taxon>
        <taxon>Burkholderiaceae</taxon>
        <taxon>Paraburkholderia</taxon>
    </lineage>
</organism>
<dbReference type="eggNOG" id="COG1960">
    <property type="taxonomic scope" value="Bacteria"/>
</dbReference>
<feature type="region of interest" description="Disordered" evidence="2">
    <location>
        <begin position="1"/>
        <end position="20"/>
    </location>
</feature>
<feature type="domain" description="Acyl-CoA dehydrogenase C-terminal" evidence="3">
    <location>
        <begin position="265"/>
        <end position="388"/>
    </location>
</feature>
<dbReference type="KEGG" id="bxb:DR64_8318"/>
<keyword evidence="1" id="KW-0560">Oxidoreductase</keyword>
<dbReference type="PIRSF" id="PIRSF016578">
    <property type="entry name" value="HsaA"/>
    <property type="match status" value="1"/>
</dbReference>
<evidence type="ECO:0000256" key="1">
    <source>
        <dbReference type="ARBA" id="ARBA00023002"/>
    </source>
</evidence>
<dbReference type="PATRIC" id="fig|266265.5.peg.7890"/>
<dbReference type="STRING" id="266265.Bxe_C0109"/>
<keyword evidence="5" id="KW-1185">Reference proteome</keyword>
<sequence>MSTVLEPAGHAAATNPQSAALQTSVAPPTLLPHPLLETIGARAAGYDRENRFFAGDLEDLQRVGFLRASVPVELGGLGLTLPQLLREQVRLATRAPATALALNMHLYWIGAALHLYRRGDASARWILTEAAAGKVFAAGHGEPGNDLGLAHSFVKATPLGDGGYRFDGRKILTSLAPAWDWLGVHGLDDSDPAAPKIVHAFIHRDAAGHRTVETWDALGLRATRSDDTYLEGAIAQHQHVIRVLPAGIPDDPFVDGILGAVLPGLAAVYYGIAKRALELAIATAKTRTSQALAGKTYAYKPLTQLSVAQAAIELDSIEALVERVAAQWWQGYPDGEPWIARLLASKQHAVDGALRVVNLALKIAGAGALSKNNELERLYRDVRAGAFHPPNADATHEVIGQAWLGVLGKV</sequence>
<gene>
    <name evidence="4" type="ORF">Bxe_C0109</name>
</gene>
<dbReference type="Gene3D" id="2.40.110.10">
    <property type="entry name" value="Butyryl-CoA Dehydrogenase, subunit A, domain 2"/>
    <property type="match status" value="1"/>
</dbReference>
<proteinExistence type="predicted"/>
<evidence type="ECO:0000259" key="3">
    <source>
        <dbReference type="Pfam" id="PF08028"/>
    </source>
</evidence>